<comment type="caution">
    <text evidence="1">The sequence shown here is derived from an EMBL/GenBank/DDBJ whole genome shotgun (WGS) entry which is preliminary data.</text>
</comment>
<evidence type="ECO:0000313" key="1">
    <source>
        <dbReference type="EMBL" id="KAJ3206056.1"/>
    </source>
</evidence>
<protein>
    <submittedName>
        <fullName evidence="1">Uncharacterized protein</fullName>
    </submittedName>
</protein>
<name>A0AAD5TV57_9FUNG</name>
<accession>A0AAD5TV57</accession>
<reference evidence="1" key="1">
    <citation type="submission" date="2020-05" db="EMBL/GenBank/DDBJ databases">
        <title>Phylogenomic resolution of chytrid fungi.</title>
        <authorList>
            <person name="Stajich J.E."/>
            <person name="Amses K."/>
            <person name="Simmons R."/>
            <person name="Seto K."/>
            <person name="Myers J."/>
            <person name="Bonds A."/>
            <person name="Quandt C.A."/>
            <person name="Barry K."/>
            <person name="Liu P."/>
            <person name="Grigoriev I."/>
            <person name="Longcore J.E."/>
            <person name="James T.Y."/>
        </authorList>
    </citation>
    <scope>NUCLEOTIDE SEQUENCE</scope>
    <source>
        <strain evidence="1">JEL0476</strain>
    </source>
</reference>
<gene>
    <name evidence="1" type="ORF">HK099_000632</name>
</gene>
<dbReference type="PANTHER" id="PTHR28027:SF2">
    <property type="entry name" value="TRANSCRIPTIONAL REGULATOR MIT1"/>
    <property type="match status" value="1"/>
</dbReference>
<dbReference type="Pfam" id="PF09729">
    <property type="entry name" value="Gti1_Pac2"/>
    <property type="match status" value="1"/>
</dbReference>
<sequence length="398" mass="45982">MNLQLMQNSSSSMILNIPDFSVETLNGYLDCIKDALIVCQLCIDNKLSLFEQRPANSQLLIKSGSIFVYNNKSGIKRWIDGKLWSPSKIVGGKFLVYKELSSKMKRKTKFKGEGEKGIICSKGIYQPKENGFLKKTITIKINENDSYHLVSYYKKIDVKSGILLPIALHQRYNYVDINFNFVEKKKERKKGLKGKDKAARDLTFNESRDENVSEENDKESLGVNCLNLAVKANFFDILTFNENSIFNSNDDDIFLSNLENENFSALFKNSNIEKVCYDFDNPHYFKIKDKATYKEKTVKLTSNEENFVNEKCLFDDNEVNQIVNDFNSIDHSNKLNYGIENIFYNQKKKIFDSPKESKPNNDQFDFSKKRIDSGFISDYCFPNVDESENLFLLNSDTD</sequence>
<dbReference type="InterPro" id="IPR018608">
    <property type="entry name" value="Gti1/Pac2"/>
</dbReference>
<evidence type="ECO:0000313" key="2">
    <source>
        <dbReference type="Proteomes" id="UP001211065"/>
    </source>
</evidence>
<proteinExistence type="predicted"/>
<dbReference type="Proteomes" id="UP001211065">
    <property type="component" value="Unassembled WGS sequence"/>
</dbReference>
<dbReference type="EMBL" id="JADGJW010001156">
    <property type="protein sequence ID" value="KAJ3206056.1"/>
    <property type="molecule type" value="Genomic_DNA"/>
</dbReference>
<dbReference type="PANTHER" id="PTHR28027">
    <property type="entry name" value="TRANSCRIPTIONAL REGULATOR MIT1"/>
    <property type="match status" value="1"/>
</dbReference>
<organism evidence="1 2">
    <name type="scientific">Clydaea vesicula</name>
    <dbReference type="NCBI Taxonomy" id="447962"/>
    <lineage>
        <taxon>Eukaryota</taxon>
        <taxon>Fungi</taxon>
        <taxon>Fungi incertae sedis</taxon>
        <taxon>Chytridiomycota</taxon>
        <taxon>Chytridiomycota incertae sedis</taxon>
        <taxon>Chytridiomycetes</taxon>
        <taxon>Lobulomycetales</taxon>
        <taxon>Lobulomycetaceae</taxon>
        <taxon>Clydaea</taxon>
    </lineage>
</organism>
<dbReference type="AlphaFoldDB" id="A0AAD5TV57"/>
<keyword evidence="2" id="KW-1185">Reference proteome</keyword>
<dbReference type="GO" id="GO:0003677">
    <property type="term" value="F:DNA binding"/>
    <property type="evidence" value="ECO:0007669"/>
    <property type="project" value="TreeGrafter"/>
</dbReference>